<comment type="caution">
    <text evidence="2">The sequence shown here is derived from an EMBL/GenBank/DDBJ whole genome shotgun (WGS) entry which is preliminary data.</text>
</comment>
<dbReference type="EMBL" id="SGXT01000018">
    <property type="protein sequence ID" value="RZT58194.1"/>
    <property type="molecule type" value="Genomic_DNA"/>
</dbReference>
<proteinExistence type="predicted"/>
<dbReference type="AlphaFoldDB" id="A0A4Q7TCU8"/>
<evidence type="ECO:0000256" key="1">
    <source>
        <dbReference type="SAM" id="MobiDB-lite"/>
    </source>
</evidence>
<dbReference type="Proteomes" id="UP000292408">
    <property type="component" value="Unassembled WGS sequence"/>
</dbReference>
<gene>
    <name evidence="2" type="ORF">EV140_2437</name>
</gene>
<accession>A0A4Q7TCU8</accession>
<feature type="region of interest" description="Disordered" evidence="1">
    <location>
        <begin position="39"/>
        <end position="60"/>
    </location>
</feature>
<sequence>MTGHDDATEMAAAIDRALREAQLPAGGAVHAESVTLIAAPEPSEAESGAGLSTLDGADGD</sequence>
<dbReference type="RefSeq" id="WP_130284255.1">
    <property type="nucleotide sequence ID" value="NZ_SGXT01000018.1"/>
</dbReference>
<protein>
    <submittedName>
        <fullName evidence="2">Uncharacterized protein</fullName>
    </submittedName>
</protein>
<reference evidence="2 3" key="1">
    <citation type="journal article" date="2015" name="Stand. Genomic Sci.">
        <title>Genomic Encyclopedia of Bacterial and Archaeal Type Strains, Phase III: the genomes of soil and plant-associated and newly described type strains.</title>
        <authorList>
            <person name="Whitman W.B."/>
            <person name="Woyke T."/>
            <person name="Klenk H.P."/>
            <person name="Zhou Y."/>
            <person name="Lilburn T.G."/>
            <person name="Beck B.J."/>
            <person name="De Vos P."/>
            <person name="Vandamme P."/>
            <person name="Eisen J.A."/>
            <person name="Garrity G."/>
            <person name="Hugenholtz P."/>
            <person name="Kyrpides N.C."/>
        </authorList>
    </citation>
    <scope>NUCLEOTIDE SEQUENCE [LARGE SCALE GENOMIC DNA]</scope>
    <source>
        <strain evidence="2 3">AC4r</strain>
    </source>
</reference>
<keyword evidence="3" id="KW-1185">Reference proteome</keyword>
<dbReference type="OrthoDB" id="5123432at2"/>
<feature type="compositionally biased region" description="Low complexity" evidence="1">
    <location>
        <begin position="39"/>
        <end position="50"/>
    </location>
</feature>
<organism evidence="2 3">
    <name type="scientific">Microcella alkaliphila</name>
    <dbReference type="NCBI Taxonomy" id="279828"/>
    <lineage>
        <taxon>Bacteria</taxon>
        <taxon>Bacillati</taxon>
        <taxon>Actinomycetota</taxon>
        <taxon>Actinomycetes</taxon>
        <taxon>Micrococcales</taxon>
        <taxon>Microbacteriaceae</taxon>
        <taxon>Microcella</taxon>
    </lineage>
</organism>
<evidence type="ECO:0000313" key="2">
    <source>
        <dbReference type="EMBL" id="RZT58194.1"/>
    </source>
</evidence>
<evidence type="ECO:0000313" key="3">
    <source>
        <dbReference type="Proteomes" id="UP000292408"/>
    </source>
</evidence>
<name>A0A4Q7TCU8_9MICO</name>